<dbReference type="FunFam" id="3.30.70.270:FF:000001">
    <property type="entry name" value="Diguanylate cyclase domain protein"/>
    <property type="match status" value="1"/>
</dbReference>
<evidence type="ECO:0000256" key="6">
    <source>
        <dbReference type="SAM" id="Phobius"/>
    </source>
</evidence>
<evidence type="ECO:0000256" key="5">
    <source>
        <dbReference type="ARBA" id="ARBA00023136"/>
    </source>
</evidence>
<dbReference type="InterPro" id="IPR042240">
    <property type="entry name" value="CHASE_sf"/>
</dbReference>
<dbReference type="PANTHER" id="PTHR46663">
    <property type="entry name" value="DIGUANYLATE CYCLASE DGCT-RELATED"/>
    <property type="match status" value="1"/>
</dbReference>
<organism evidence="8 9">
    <name type="scientific">Pseudomonas abietaniphila</name>
    <dbReference type="NCBI Taxonomy" id="89065"/>
    <lineage>
        <taxon>Bacteria</taxon>
        <taxon>Pseudomonadati</taxon>
        <taxon>Pseudomonadota</taxon>
        <taxon>Gammaproteobacteria</taxon>
        <taxon>Pseudomonadales</taxon>
        <taxon>Pseudomonadaceae</taxon>
        <taxon>Pseudomonas</taxon>
    </lineage>
</organism>
<evidence type="ECO:0000259" key="7">
    <source>
        <dbReference type="PROSITE" id="PS50887"/>
    </source>
</evidence>
<gene>
    <name evidence="8" type="ORF">SAMN05216605_119134</name>
</gene>
<dbReference type="GO" id="GO:0003824">
    <property type="term" value="F:catalytic activity"/>
    <property type="evidence" value="ECO:0007669"/>
    <property type="project" value="UniProtKB-ARBA"/>
</dbReference>
<dbReference type="STRING" id="89065.SAMN05216605_119134"/>
<dbReference type="InterPro" id="IPR043128">
    <property type="entry name" value="Rev_trsase/Diguanyl_cyclase"/>
</dbReference>
<dbReference type="InterPro" id="IPR052163">
    <property type="entry name" value="DGC-Regulatory_Protein"/>
</dbReference>
<comment type="cofactor">
    <cofactor evidence="1">
        <name>Mg(2+)</name>
        <dbReference type="ChEBI" id="CHEBI:18420"/>
    </cofactor>
</comment>
<protein>
    <submittedName>
        <fullName evidence="8">Diguanylate cyclase (GGDEF) domain-containing protein</fullName>
    </submittedName>
</protein>
<evidence type="ECO:0000256" key="3">
    <source>
        <dbReference type="ARBA" id="ARBA00022692"/>
    </source>
</evidence>
<dbReference type="Pfam" id="PF00990">
    <property type="entry name" value="GGDEF"/>
    <property type="match status" value="1"/>
</dbReference>
<dbReference type="Gene3D" id="3.30.450.350">
    <property type="entry name" value="CHASE domain"/>
    <property type="match status" value="1"/>
</dbReference>
<evidence type="ECO:0000313" key="9">
    <source>
        <dbReference type="Proteomes" id="UP000182894"/>
    </source>
</evidence>
<dbReference type="InterPro" id="IPR006189">
    <property type="entry name" value="CHASE_dom"/>
</dbReference>
<dbReference type="Gene3D" id="3.30.70.270">
    <property type="match status" value="1"/>
</dbReference>
<evidence type="ECO:0000313" key="8">
    <source>
        <dbReference type="EMBL" id="SDI96786.1"/>
    </source>
</evidence>
<keyword evidence="3 6" id="KW-0812">Transmembrane</keyword>
<dbReference type="GO" id="GO:0007165">
    <property type="term" value="P:signal transduction"/>
    <property type="evidence" value="ECO:0007669"/>
    <property type="project" value="UniProtKB-ARBA"/>
</dbReference>
<dbReference type="CDD" id="cd01949">
    <property type="entry name" value="GGDEF"/>
    <property type="match status" value="1"/>
</dbReference>
<comment type="subcellular location">
    <subcellularLocation>
        <location evidence="2">Cell inner membrane</location>
    </subcellularLocation>
</comment>
<dbReference type="Proteomes" id="UP000182894">
    <property type="component" value="Unassembled WGS sequence"/>
</dbReference>
<sequence length="520" mass="57543">MPLNRRYASAGFIILTLGLLVFCALALIKAETQRQEARFAGYVHDVSGIVRNQLDTNDAVLAGFSAFLQAVDQSDTESASRYAAAVSAAYPHIYMLEVARAVPVAEQANFQALLRRTWNPDFKLKQFPDVGEQARAPYTALKETWPVLFMYPPLPQATEIYGVRLETVPHLTSALIKSRNTAKAVASPLFPMYEGGSAYILLRTVIRPERREQRALPNFFGSTMVAMLVISADSLLKAINEGNVDPSIGIRAQLKADPDAESTVLSIPIREAGWIDFMLFPRFEQQVEIGGASQPMTLLYERQLRLDDVLGPETSIILLVLTALGFLTPMAVMRHFKAIHKAEAEHSRSVYLASHDVLTGLANRYLLTERFDHALARYTTQDIPFAVLLIDLDDFKEINDSEGHAVGDQALQIIASRMTRASRSSHTVARYGGDEFVVLIADSVSRQAVEDEAKRILRTIQEPIALNTRTISLSCSVGISFCPDHGRDIDTLIKAADRAMYEIKQFGKSGVAIARSEQLS</sequence>
<dbReference type="GO" id="GO:0005886">
    <property type="term" value="C:plasma membrane"/>
    <property type="evidence" value="ECO:0007669"/>
    <property type="project" value="UniProtKB-SubCell"/>
</dbReference>
<dbReference type="InterPro" id="IPR000160">
    <property type="entry name" value="GGDEF_dom"/>
</dbReference>
<dbReference type="OrthoDB" id="73375at2"/>
<name>A0A1G8PX08_9PSED</name>
<dbReference type="AlphaFoldDB" id="A0A1G8PX08"/>
<dbReference type="NCBIfam" id="TIGR00254">
    <property type="entry name" value="GGDEF"/>
    <property type="match status" value="1"/>
</dbReference>
<dbReference type="SMART" id="SM00267">
    <property type="entry name" value="GGDEF"/>
    <property type="match status" value="1"/>
</dbReference>
<keyword evidence="5 6" id="KW-0472">Membrane</keyword>
<evidence type="ECO:0000256" key="4">
    <source>
        <dbReference type="ARBA" id="ARBA00022989"/>
    </source>
</evidence>
<evidence type="ECO:0000256" key="2">
    <source>
        <dbReference type="ARBA" id="ARBA00004533"/>
    </source>
</evidence>
<accession>A0A1G8PX08</accession>
<proteinExistence type="predicted"/>
<feature type="domain" description="GGDEF" evidence="7">
    <location>
        <begin position="383"/>
        <end position="516"/>
    </location>
</feature>
<dbReference type="PANTHER" id="PTHR46663:SF2">
    <property type="entry name" value="GGDEF DOMAIN-CONTAINING PROTEIN"/>
    <property type="match status" value="1"/>
</dbReference>
<dbReference type="SMART" id="SM01079">
    <property type="entry name" value="CHASE"/>
    <property type="match status" value="1"/>
</dbReference>
<dbReference type="PROSITE" id="PS50887">
    <property type="entry name" value="GGDEF"/>
    <property type="match status" value="1"/>
</dbReference>
<dbReference type="SUPFAM" id="SSF55073">
    <property type="entry name" value="Nucleotide cyclase"/>
    <property type="match status" value="1"/>
</dbReference>
<dbReference type="InterPro" id="IPR029787">
    <property type="entry name" value="Nucleotide_cyclase"/>
</dbReference>
<dbReference type="Pfam" id="PF03924">
    <property type="entry name" value="CHASE"/>
    <property type="match status" value="1"/>
</dbReference>
<keyword evidence="9" id="KW-1185">Reference proteome</keyword>
<dbReference type="EMBL" id="FNCO01000019">
    <property type="protein sequence ID" value="SDI96786.1"/>
    <property type="molecule type" value="Genomic_DNA"/>
</dbReference>
<dbReference type="RefSeq" id="WP_074757867.1">
    <property type="nucleotide sequence ID" value="NZ_FNCO01000019.1"/>
</dbReference>
<evidence type="ECO:0000256" key="1">
    <source>
        <dbReference type="ARBA" id="ARBA00001946"/>
    </source>
</evidence>
<reference evidence="9" key="1">
    <citation type="submission" date="2016-10" db="EMBL/GenBank/DDBJ databases">
        <authorList>
            <person name="Varghese N."/>
            <person name="Submissions S."/>
        </authorList>
    </citation>
    <scope>NUCLEOTIDE SEQUENCE [LARGE SCALE GENOMIC DNA]</scope>
    <source>
        <strain evidence="9">ATCC 700689</strain>
    </source>
</reference>
<keyword evidence="4 6" id="KW-1133">Transmembrane helix</keyword>
<feature type="transmembrane region" description="Helical" evidence="6">
    <location>
        <begin position="6"/>
        <end position="28"/>
    </location>
</feature>